<dbReference type="RefSeq" id="WP_106583305.1">
    <property type="nucleotide sequence ID" value="NZ_PYGA01000008.1"/>
</dbReference>
<accession>A0A2P8DJM4</accession>
<dbReference type="Pfam" id="PF13490">
    <property type="entry name" value="zf-HC2"/>
    <property type="match status" value="1"/>
</dbReference>
<protein>
    <submittedName>
        <fullName evidence="2">Mycothiol system anti-sigma-R factor</fullName>
    </submittedName>
</protein>
<dbReference type="EMBL" id="PYGA01000008">
    <property type="protein sequence ID" value="PSK97420.1"/>
    <property type="molecule type" value="Genomic_DNA"/>
</dbReference>
<dbReference type="OrthoDB" id="3267840at2"/>
<reference evidence="2 3" key="1">
    <citation type="submission" date="2018-03" db="EMBL/GenBank/DDBJ databases">
        <title>Genomic Encyclopedia of Archaeal and Bacterial Type Strains, Phase II (KMG-II): from individual species to whole genera.</title>
        <authorList>
            <person name="Goeker M."/>
        </authorList>
    </citation>
    <scope>NUCLEOTIDE SEQUENCE [LARGE SCALE GENOMIC DNA]</scope>
    <source>
        <strain evidence="2 3">DSM 45312</strain>
    </source>
</reference>
<name>A0A2P8DJM4_9ACTN</name>
<dbReference type="NCBIfam" id="TIGR03988">
    <property type="entry name" value="antisig_RsrA"/>
    <property type="match status" value="1"/>
</dbReference>
<organism evidence="2 3">
    <name type="scientific">Murinocardiopsis flavida</name>
    <dbReference type="NCBI Taxonomy" id="645275"/>
    <lineage>
        <taxon>Bacteria</taxon>
        <taxon>Bacillati</taxon>
        <taxon>Actinomycetota</taxon>
        <taxon>Actinomycetes</taxon>
        <taxon>Streptosporangiales</taxon>
        <taxon>Nocardiopsidaceae</taxon>
        <taxon>Murinocardiopsis</taxon>
    </lineage>
</organism>
<gene>
    <name evidence="2" type="ORF">CLV63_108140</name>
</gene>
<evidence type="ECO:0000313" key="2">
    <source>
        <dbReference type="EMBL" id="PSK97420.1"/>
    </source>
</evidence>
<dbReference type="InterPro" id="IPR024020">
    <property type="entry name" value="Anit_sigma_mycothiol_RsrA"/>
</dbReference>
<evidence type="ECO:0000313" key="3">
    <source>
        <dbReference type="Proteomes" id="UP000240542"/>
    </source>
</evidence>
<sequence>MSCGTPHNTSCSEVLAKVYAYIDGELEDASCEDIRVHLDECGPCLEEYGLEEVVKKLVAKHCGCDPVPGDLRSKVLSRLTAARADMQIREAHAES</sequence>
<dbReference type="Proteomes" id="UP000240542">
    <property type="component" value="Unassembled WGS sequence"/>
</dbReference>
<dbReference type="AlphaFoldDB" id="A0A2P8DJM4"/>
<evidence type="ECO:0000259" key="1">
    <source>
        <dbReference type="Pfam" id="PF13490"/>
    </source>
</evidence>
<feature type="domain" description="Putative zinc-finger" evidence="1">
    <location>
        <begin position="11"/>
        <end position="44"/>
    </location>
</feature>
<comment type="caution">
    <text evidence="2">The sequence shown here is derived from an EMBL/GenBank/DDBJ whole genome shotgun (WGS) entry which is preliminary data.</text>
</comment>
<proteinExistence type="predicted"/>
<dbReference type="InterPro" id="IPR027383">
    <property type="entry name" value="Znf_put"/>
</dbReference>
<keyword evidence="3" id="KW-1185">Reference proteome</keyword>